<keyword evidence="3 6" id="KW-0689">Ribosomal protein</keyword>
<keyword evidence="4 6" id="KW-0687">Ribonucleoprotein</keyword>
<organism evidence="7">
    <name type="scientific">Thermodesulfobium narugense</name>
    <dbReference type="NCBI Taxonomy" id="184064"/>
    <lineage>
        <taxon>Bacteria</taxon>
        <taxon>Pseudomonadati</taxon>
        <taxon>Thermodesulfobiota</taxon>
        <taxon>Thermodesulfobiia</taxon>
        <taxon>Thermodesulfobiales</taxon>
        <taxon>Thermodesulfobiaceae</taxon>
        <taxon>Thermodesulfobium</taxon>
    </lineage>
</organism>
<dbReference type="EMBL" id="DRUY01000084">
    <property type="protein sequence ID" value="HHI65401.1"/>
    <property type="molecule type" value="Genomic_DNA"/>
</dbReference>
<comment type="subunit">
    <text evidence="6">Part of the ribosomal stalk of the 50S ribosomal subunit. The N-terminus interacts with L11 and the large rRNA to form the base of the stalk. The C-terminus forms an elongated spine to which L12 dimers bind in a sequential fashion forming a multimeric L10(L12)X complex.</text>
</comment>
<accession>A0A7C5KBD0</accession>
<dbReference type="InterPro" id="IPR043141">
    <property type="entry name" value="Ribosomal_uL10-like_sf"/>
</dbReference>
<dbReference type="InterPro" id="IPR001790">
    <property type="entry name" value="Ribosomal_uL10"/>
</dbReference>
<dbReference type="InterPro" id="IPR022973">
    <property type="entry name" value="Ribosomal_uL10_bac"/>
</dbReference>
<evidence type="ECO:0000256" key="6">
    <source>
        <dbReference type="HAMAP-Rule" id="MF_00362"/>
    </source>
</evidence>
<dbReference type="GO" id="GO:1990904">
    <property type="term" value="C:ribonucleoprotein complex"/>
    <property type="evidence" value="ECO:0007669"/>
    <property type="project" value="UniProtKB-KW"/>
</dbReference>
<dbReference type="GO" id="GO:0006412">
    <property type="term" value="P:translation"/>
    <property type="evidence" value="ECO:0007669"/>
    <property type="project" value="UniProtKB-UniRule"/>
</dbReference>
<proteinExistence type="inferred from homology"/>
<evidence type="ECO:0000256" key="4">
    <source>
        <dbReference type="ARBA" id="ARBA00023274"/>
    </source>
</evidence>
<dbReference type="GO" id="GO:0070180">
    <property type="term" value="F:large ribosomal subunit rRNA binding"/>
    <property type="evidence" value="ECO:0007669"/>
    <property type="project" value="UniProtKB-UniRule"/>
</dbReference>
<keyword evidence="6" id="KW-0694">RNA-binding</keyword>
<comment type="caution">
    <text evidence="7">The sequence shown here is derived from an EMBL/GenBank/DDBJ whole genome shotgun (WGS) entry which is preliminary data.</text>
</comment>
<evidence type="ECO:0000256" key="2">
    <source>
        <dbReference type="ARBA" id="ARBA00008889"/>
    </source>
</evidence>
<gene>
    <name evidence="6" type="primary">rplJ</name>
    <name evidence="7" type="ORF">ENL70_02480</name>
</gene>
<evidence type="ECO:0000256" key="1">
    <source>
        <dbReference type="ARBA" id="ARBA00002633"/>
    </source>
</evidence>
<protein>
    <recommendedName>
        <fullName evidence="5 6">Large ribosomal subunit protein uL10</fullName>
    </recommendedName>
</protein>
<dbReference type="GO" id="GO:0005840">
    <property type="term" value="C:ribosome"/>
    <property type="evidence" value="ECO:0007669"/>
    <property type="project" value="UniProtKB-KW"/>
</dbReference>
<reference evidence="7" key="1">
    <citation type="journal article" date="2020" name="mSystems">
        <title>Genome- and Community-Level Interaction Insights into Carbon Utilization and Element Cycling Functions of Hydrothermarchaeota in Hydrothermal Sediment.</title>
        <authorList>
            <person name="Zhou Z."/>
            <person name="Liu Y."/>
            <person name="Xu W."/>
            <person name="Pan J."/>
            <person name="Luo Z.H."/>
            <person name="Li M."/>
        </authorList>
    </citation>
    <scope>NUCLEOTIDE SEQUENCE [LARGE SCALE GENOMIC DNA]</scope>
    <source>
        <strain evidence="7">SpSt-1019</strain>
    </source>
</reference>
<evidence type="ECO:0000313" key="7">
    <source>
        <dbReference type="EMBL" id="HHI65401.1"/>
    </source>
</evidence>
<dbReference type="PANTHER" id="PTHR11560">
    <property type="entry name" value="39S RIBOSOMAL PROTEIN L10, MITOCHONDRIAL"/>
    <property type="match status" value="1"/>
</dbReference>
<evidence type="ECO:0000256" key="5">
    <source>
        <dbReference type="ARBA" id="ARBA00035202"/>
    </source>
</evidence>
<dbReference type="AlphaFoldDB" id="A0A7C5KBD0"/>
<evidence type="ECO:0000256" key="3">
    <source>
        <dbReference type="ARBA" id="ARBA00022980"/>
    </source>
</evidence>
<name>A0A7C5KBD0_9BACT</name>
<comment type="function">
    <text evidence="1 6">Forms part of the ribosomal stalk, playing a central role in the interaction of the ribosome with GTP-bound translation factors.</text>
</comment>
<dbReference type="NCBIfam" id="NF000955">
    <property type="entry name" value="PRK00099.1-1"/>
    <property type="match status" value="1"/>
</dbReference>
<dbReference type="CDD" id="cd05797">
    <property type="entry name" value="Ribosomal_L10"/>
    <property type="match status" value="1"/>
</dbReference>
<keyword evidence="6" id="KW-0699">rRNA-binding</keyword>
<dbReference type="SUPFAM" id="SSF160369">
    <property type="entry name" value="Ribosomal protein L10-like"/>
    <property type="match status" value="1"/>
</dbReference>
<comment type="similarity">
    <text evidence="2 6">Belongs to the universal ribosomal protein uL10 family.</text>
</comment>
<dbReference type="Pfam" id="PF00466">
    <property type="entry name" value="Ribosomal_L10"/>
    <property type="match status" value="1"/>
</dbReference>
<dbReference type="Gene3D" id="3.30.70.1730">
    <property type="match status" value="1"/>
</dbReference>
<dbReference type="Gene3D" id="6.10.250.290">
    <property type="match status" value="1"/>
</dbReference>
<dbReference type="HAMAP" id="MF_00362">
    <property type="entry name" value="Ribosomal_uL10"/>
    <property type="match status" value="1"/>
</dbReference>
<sequence>MKGGELVVSQIRKKKEDTVNRILEDLSNSSAIFLVDLKGMNVKESVELRDRIRETSSKLRVVKNTLLALALDRIGKKSLVENLLFGPTSVLFVQGDVSAAAKVLKSSLKEFEKGTIKGGFIENKALSAAEVEALADIEPKEVLLSKLLYLLQSPLSRFGGVLGAVPRDFLYALQALKDKKEAS</sequence>
<dbReference type="InterPro" id="IPR047865">
    <property type="entry name" value="Ribosomal_uL10_bac_type"/>
</dbReference>